<name>A0AB35U0N2_9FIRM</name>
<dbReference type="SUPFAM" id="SSF101852">
    <property type="entry name" value="Bacterial fluorinating enzyme, C-terminal domain"/>
    <property type="match status" value="1"/>
</dbReference>
<evidence type="ECO:0000313" key="6">
    <source>
        <dbReference type="Proteomes" id="UP001286174"/>
    </source>
</evidence>
<comment type="caution">
    <text evidence="5">The sequence shown here is derived from an EMBL/GenBank/DDBJ whole genome shotgun (WGS) entry which is preliminary data.</text>
</comment>
<dbReference type="InterPro" id="IPR002747">
    <property type="entry name" value="SAM_OH_AdoTrfase"/>
</dbReference>
<dbReference type="Gene3D" id="2.40.30.90">
    <property type="entry name" value="Bacterial fluorinating enzyme like"/>
    <property type="match status" value="1"/>
</dbReference>
<dbReference type="EMBL" id="JALBUR010000003">
    <property type="protein sequence ID" value="MDX8418918.1"/>
    <property type="molecule type" value="Genomic_DNA"/>
</dbReference>
<proteinExistence type="inferred from homology"/>
<dbReference type="InterPro" id="IPR023228">
    <property type="entry name" value="SAM_OH_AdoTrfase_N_sf"/>
</dbReference>
<organism evidence="5 6">
    <name type="scientific">Grylomicrobium aquisgranensis</name>
    <dbReference type="NCBI Taxonomy" id="2926318"/>
    <lineage>
        <taxon>Bacteria</taxon>
        <taxon>Bacillati</taxon>
        <taxon>Bacillota</taxon>
        <taxon>Erysipelotrichia</taxon>
        <taxon>Erysipelotrichales</taxon>
        <taxon>Erysipelotrichaceae</taxon>
        <taxon>Grylomicrobium</taxon>
    </lineage>
</organism>
<evidence type="ECO:0000259" key="4">
    <source>
        <dbReference type="Pfam" id="PF20257"/>
    </source>
</evidence>
<feature type="domain" description="S-adenosyl-l-methionine hydroxide adenosyltransferase C-terminal" evidence="4">
    <location>
        <begin position="189"/>
        <end position="275"/>
    </location>
</feature>
<dbReference type="Pfam" id="PF01887">
    <property type="entry name" value="SAM_HAT_N"/>
    <property type="match status" value="1"/>
</dbReference>
<feature type="domain" description="S-adenosyl-l-methionine hydroxide adenosyltransferase N-terminal" evidence="3">
    <location>
        <begin position="5"/>
        <end position="153"/>
    </location>
</feature>
<dbReference type="Pfam" id="PF20257">
    <property type="entry name" value="SAM_HAT_C"/>
    <property type="match status" value="1"/>
</dbReference>
<dbReference type="RefSeq" id="WP_370595492.1">
    <property type="nucleotide sequence ID" value="NZ_JALBUR010000003.1"/>
</dbReference>
<comment type="similarity">
    <text evidence="2">Belongs to the SAM hydrolase / SAM-dependent halogenase family.</text>
</comment>
<protein>
    <submittedName>
        <fullName evidence="5">SAM-dependent chlorinase/fluorinase</fullName>
    </submittedName>
</protein>
<dbReference type="PANTHER" id="PTHR35092">
    <property type="entry name" value="CHLORINASE MJ1651"/>
    <property type="match status" value="1"/>
</dbReference>
<keyword evidence="1" id="KW-0949">S-adenosyl-L-methionine</keyword>
<accession>A0AB35U0N2</accession>
<dbReference type="PIRSF" id="PIRSF006779">
    <property type="entry name" value="UCP006779"/>
    <property type="match status" value="1"/>
</dbReference>
<dbReference type="Proteomes" id="UP001286174">
    <property type="component" value="Unassembled WGS sequence"/>
</dbReference>
<evidence type="ECO:0000256" key="1">
    <source>
        <dbReference type="ARBA" id="ARBA00022691"/>
    </source>
</evidence>
<keyword evidence="6" id="KW-1185">Reference proteome</keyword>
<dbReference type="PANTHER" id="PTHR35092:SF1">
    <property type="entry name" value="CHLORINASE MJ1651"/>
    <property type="match status" value="1"/>
</dbReference>
<gene>
    <name evidence="5" type="ORF">MOZ60_02285</name>
</gene>
<evidence type="ECO:0000259" key="3">
    <source>
        <dbReference type="Pfam" id="PF01887"/>
    </source>
</evidence>
<dbReference type="AlphaFoldDB" id="A0AB35U0N2"/>
<dbReference type="SUPFAM" id="SSF102522">
    <property type="entry name" value="Bacterial fluorinating enzyme, N-terminal domain"/>
    <property type="match status" value="1"/>
</dbReference>
<dbReference type="InterPro" id="IPR046470">
    <property type="entry name" value="SAM_HAT_C"/>
</dbReference>
<evidence type="ECO:0000313" key="5">
    <source>
        <dbReference type="EMBL" id="MDX8418918.1"/>
    </source>
</evidence>
<sequence length="281" mass="31405">MKPSIVLQTDFSLSWSAVSEMKGVIRMVDHDVEIVDSCHEIRQFDPFEASLALETIEPYWPKGTIFVSVVDPDVGTDRRACAALLNDGSIVITPDNGSLTHLKYSVGIKEVRQIDERINRYHGPHEAAVFDGRDLFGYCAAKLSAGIITYEQIGPAYPVSEVVECEEYHLKPELKDNVLSCFVMTGLPHFGGIQFNVDNAMWRRLEIPTGTLIHVVISHSGHCVFDQNVVYARSFGYVKQGEPVLYCGSSGYLSLDCNKDNFMAKYGVSFGKDWQIQLRLS</sequence>
<reference evidence="5 6" key="1">
    <citation type="submission" date="2022-03" db="EMBL/GenBank/DDBJ databases">
        <title>Novel taxa within the pig intestine.</title>
        <authorList>
            <person name="Wylensek D."/>
            <person name="Bishof K."/>
            <person name="Afrizal A."/>
            <person name="Clavel T."/>
        </authorList>
    </citation>
    <scope>NUCLEOTIDE SEQUENCE [LARGE SCALE GENOMIC DNA]</scope>
    <source>
        <strain evidence="5 6">CLA-KB-P133</strain>
    </source>
</reference>
<dbReference type="Gene3D" id="3.40.50.10790">
    <property type="entry name" value="S-adenosyl-l-methionine hydroxide adenosyltransferase, N-terminal"/>
    <property type="match status" value="1"/>
</dbReference>
<evidence type="ECO:0000256" key="2">
    <source>
        <dbReference type="ARBA" id="ARBA00024035"/>
    </source>
</evidence>
<dbReference type="InterPro" id="IPR046469">
    <property type="entry name" value="SAM_HAT_N"/>
</dbReference>
<dbReference type="InterPro" id="IPR023227">
    <property type="entry name" value="SAM_OH_AdoTrfase_C_sf"/>
</dbReference>